<dbReference type="KEGG" id="tpol:Mal48_49180"/>
<dbReference type="Proteomes" id="UP000315724">
    <property type="component" value="Chromosome"/>
</dbReference>
<sequence>MIHMEEFAYSSQISGQVNSVSNEMVRFEFDVTDAHTLLR</sequence>
<keyword evidence="2" id="KW-1185">Reference proteome</keyword>
<evidence type="ECO:0000313" key="1">
    <source>
        <dbReference type="EMBL" id="QDT35640.1"/>
    </source>
</evidence>
<dbReference type="EMBL" id="CP036267">
    <property type="protein sequence ID" value="QDT35640.1"/>
    <property type="molecule type" value="Genomic_DNA"/>
</dbReference>
<gene>
    <name evidence="1" type="ORF">Mal48_49180</name>
</gene>
<proteinExistence type="predicted"/>
<reference evidence="1 2" key="1">
    <citation type="submission" date="2019-02" db="EMBL/GenBank/DDBJ databases">
        <title>Deep-cultivation of Planctomycetes and their phenomic and genomic characterization uncovers novel biology.</title>
        <authorList>
            <person name="Wiegand S."/>
            <person name="Jogler M."/>
            <person name="Boedeker C."/>
            <person name="Pinto D."/>
            <person name="Vollmers J."/>
            <person name="Rivas-Marin E."/>
            <person name="Kohn T."/>
            <person name="Peeters S.H."/>
            <person name="Heuer A."/>
            <person name="Rast P."/>
            <person name="Oberbeckmann S."/>
            <person name="Bunk B."/>
            <person name="Jeske O."/>
            <person name="Meyerdierks A."/>
            <person name="Storesund J.E."/>
            <person name="Kallscheuer N."/>
            <person name="Luecker S."/>
            <person name="Lage O.M."/>
            <person name="Pohl T."/>
            <person name="Merkel B.J."/>
            <person name="Hornburger P."/>
            <person name="Mueller R.-W."/>
            <person name="Bruemmer F."/>
            <person name="Labrenz M."/>
            <person name="Spormann A.M."/>
            <person name="Op den Camp H."/>
            <person name="Overmann J."/>
            <person name="Amann R."/>
            <person name="Jetten M.S.M."/>
            <person name="Mascher T."/>
            <person name="Medema M.H."/>
            <person name="Devos D.P."/>
            <person name="Kaster A.-K."/>
            <person name="Ovreas L."/>
            <person name="Rohde M."/>
            <person name="Galperin M.Y."/>
            <person name="Jogler C."/>
        </authorList>
    </citation>
    <scope>NUCLEOTIDE SEQUENCE [LARGE SCALE GENOMIC DNA]</scope>
    <source>
        <strain evidence="1 2">Mal48</strain>
    </source>
</reference>
<name>A0A517QVK9_9PLAN</name>
<protein>
    <submittedName>
        <fullName evidence="1">Uncharacterized protein</fullName>
    </submittedName>
</protein>
<organism evidence="1 2">
    <name type="scientific">Thalassoglobus polymorphus</name>
    <dbReference type="NCBI Taxonomy" id="2527994"/>
    <lineage>
        <taxon>Bacteria</taxon>
        <taxon>Pseudomonadati</taxon>
        <taxon>Planctomycetota</taxon>
        <taxon>Planctomycetia</taxon>
        <taxon>Planctomycetales</taxon>
        <taxon>Planctomycetaceae</taxon>
        <taxon>Thalassoglobus</taxon>
    </lineage>
</organism>
<evidence type="ECO:0000313" key="2">
    <source>
        <dbReference type="Proteomes" id="UP000315724"/>
    </source>
</evidence>
<accession>A0A517QVK9</accession>
<dbReference type="AlphaFoldDB" id="A0A517QVK9"/>